<evidence type="ECO:0000256" key="8">
    <source>
        <dbReference type="RuleBase" id="RU361215"/>
    </source>
</evidence>
<comment type="similarity">
    <text evidence="2 7 8">Belongs to the peptidase C12 family.</text>
</comment>
<dbReference type="Proteomes" id="UP000054342">
    <property type="component" value="Unassembled WGS sequence"/>
</dbReference>
<dbReference type="Gene3D" id="3.40.532.10">
    <property type="entry name" value="Peptidase C12, ubiquitin carboxyl-terminal hydrolase"/>
    <property type="match status" value="1"/>
</dbReference>
<dbReference type="GO" id="GO:0004843">
    <property type="term" value="F:cysteine-type deubiquitinase activity"/>
    <property type="evidence" value="ECO:0007669"/>
    <property type="project" value="UniProtKB-UniRule"/>
</dbReference>
<evidence type="ECO:0000256" key="1">
    <source>
        <dbReference type="ARBA" id="ARBA00000707"/>
    </source>
</evidence>
<dbReference type="OrthoDB" id="1924260at2759"/>
<proteinExistence type="inferred from homology"/>
<evidence type="ECO:0000256" key="3">
    <source>
        <dbReference type="ARBA" id="ARBA00022670"/>
    </source>
</evidence>
<dbReference type="PRINTS" id="PR00707">
    <property type="entry name" value="UBCTHYDRLASE"/>
</dbReference>
<feature type="active site" description="Nucleophile" evidence="7">
    <location>
        <position position="196"/>
    </location>
</feature>
<dbReference type="Pfam" id="PF18031">
    <property type="entry name" value="UCH_C"/>
    <property type="match status" value="1"/>
</dbReference>
<organism evidence="10 11">
    <name type="scientific">Exophiala xenobiotica</name>
    <dbReference type="NCBI Taxonomy" id="348802"/>
    <lineage>
        <taxon>Eukaryota</taxon>
        <taxon>Fungi</taxon>
        <taxon>Dikarya</taxon>
        <taxon>Ascomycota</taxon>
        <taxon>Pezizomycotina</taxon>
        <taxon>Eurotiomycetes</taxon>
        <taxon>Chaetothyriomycetidae</taxon>
        <taxon>Chaetothyriales</taxon>
        <taxon>Herpotrichiellaceae</taxon>
        <taxon>Exophiala</taxon>
    </lineage>
</organism>
<keyword evidence="5 7" id="KW-0378">Hydrolase</keyword>
<evidence type="ECO:0000256" key="4">
    <source>
        <dbReference type="ARBA" id="ARBA00022786"/>
    </source>
</evidence>
<evidence type="ECO:0000256" key="6">
    <source>
        <dbReference type="ARBA" id="ARBA00022807"/>
    </source>
</evidence>
<dbReference type="GO" id="GO:0005737">
    <property type="term" value="C:cytoplasm"/>
    <property type="evidence" value="ECO:0007669"/>
    <property type="project" value="TreeGrafter"/>
</dbReference>
<accession>A0A0D2C7Q2</accession>
<dbReference type="GO" id="GO:0016579">
    <property type="term" value="P:protein deubiquitination"/>
    <property type="evidence" value="ECO:0007669"/>
    <property type="project" value="TreeGrafter"/>
</dbReference>
<gene>
    <name evidence="10" type="ORF">PV05_01127</name>
</gene>
<dbReference type="GO" id="GO:0006511">
    <property type="term" value="P:ubiquitin-dependent protein catabolic process"/>
    <property type="evidence" value="ECO:0007669"/>
    <property type="project" value="UniProtKB-UniRule"/>
</dbReference>
<evidence type="ECO:0000256" key="7">
    <source>
        <dbReference type="PROSITE-ProRule" id="PRU01393"/>
    </source>
</evidence>
<dbReference type="InterPro" id="IPR001578">
    <property type="entry name" value="Peptidase_C12_UCH"/>
</dbReference>
<reference evidence="10 11" key="1">
    <citation type="submission" date="2015-01" db="EMBL/GenBank/DDBJ databases">
        <title>The Genome Sequence of Exophiala xenobiotica CBS118157.</title>
        <authorList>
            <consortium name="The Broad Institute Genomics Platform"/>
            <person name="Cuomo C."/>
            <person name="de Hoog S."/>
            <person name="Gorbushina A."/>
            <person name="Stielow B."/>
            <person name="Teixiera M."/>
            <person name="Abouelleil A."/>
            <person name="Chapman S.B."/>
            <person name="Priest M."/>
            <person name="Young S.K."/>
            <person name="Wortman J."/>
            <person name="Nusbaum C."/>
            <person name="Birren B."/>
        </authorList>
    </citation>
    <scope>NUCLEOTIDE SEQUENCE [LARGE SCALE GENOMIC DNA]</scope>
    <source>
        <strain evidence="10 11">CBS 118157</strain>
    </source>
</reference>
<dbReference type="RefSeq" id="XP_013321535.1">
    <property type="nucleotide sequence ID" value="XM_013466081.1"/>
</dbReference>
<dbReference type="PANTHER" id="PTHR10589:SF16">
    <property type="entry name" value="UBIQUITIN CARBOXYL-TERMINAL HYDROLASE ISOZYME L5"/>
    <property type="match status" value="1"/>
</dbReference>
<dbReference type="EMBL" id="KN847317">
    <property type="protein sequence ID" value="KIW60951.1"/>
    <property type="molecule type" value="Genomic_DNA"/>
</dbReference>
<dbReference type="InterPro" id="IPR038765">
    <property type="entry name" value="Papain-like_cys_pep_sf"/>
</dbReference>
<dbReference type="InterPro" id="IPR036959">
    <property type="entry name" value="Peptidase_C12_UCH_sf"/>
</dbReference>
<dbReference type="FunFam" id="3.40.532.10:FF:000009">
    <property type="entry name" value="Ubiquitin carboxyl-terminal hydrolase"/>
    <property type="match status" value="1"/>
</dbReference>
<dbReference type="AlphaFoldDB" id="A0A0D2C7Q2"/>
<dbReference type="InterPro" id="IPR041507">
    <property type="entry name" value="UCH_C"/>
</dbReference>
<comment type="catalytic activity">
    <reaction evidence="1 7 8">
        <text>Thiol-dependent hydrolysis of ester, thioester, amide, peptide and isopeptide bonds formed by the C-terminal Gly of ubiquitin (a 76-residue protein attached to proteins as an intracellular targeting signal).</text>
        <dbReference type="EC" id="3.4.19.12"/>
    </reaction>
</comment>
<keyword evidence="4 7" id="KW-0833">Ubl conjugation pathway</keyword>
<sequence>MRDAKPEIHVSRACDTPFRFFTQDGHEDFQGALPPFVHVPAKTGVEWVNSSLRKYHHPPSCLADVLVNTNTNTATVSPTDSLPILEKASHYTRPSGAVSMAEDASSGGWSTIESDEGVFTSLIEQLGVKGVQFEELISLEPDSIRALSPVYGVIFLFKWIGSSSDDKGAPQDGSYDPGAVEDEGLFFAAQTIQNACGTQAILSVILNNDASSNPSLSGAVASQARIDIGPALQEFKDFTTGFDAGLRGESLSNSDLIRETHNSFARSSPFADEVQRDPNAGSEDVFHFIGYTCHHGKLYELDGLQPYPISHGECTPEEFPEKIIPVLQRRIERYPLGEVRFNLMAVCQDRRIKAQEFQDYEGLARERRKRAQWDWENALRRHNFVGFTGEVLKGVVAMKVKDGSYDAWVNDAKKATEKRQRERATRGEEGVV</sequence>
<protein>
    <recommendedName>
        <fullName evidence="8">Ubiquitin carboxyl-terminal hydrolase</fullName>
        <ecNumber evidence="8">3.4.19.12</ecNumber>
    </recommendedName>
</protein>
<feature type="site" description="Important for enzyme activity" evidence="7">
    <location>
        <position position="302"/>
    </location>
</feature>
<dbReference type="SUPFAM" id="SSF54001">
    <property type="entry name" value="Cysteine proteinases"/>
    <property type="match status" value="1"/>
</dbReference>
<dbReference type="PROSITE" id="PS52048">
    <property type="entry name" value="UCH_DOMAIN"/>
    <property type="match status" value="1"/>
</dbReference>
<evidence type="ECO:0000256" key="5">
    <source>
        <dbReference type="ARBA" id="ARBA00022801"/>
    </source>
</evidence>
<name>A0A0D2C7Q2_9EURO</name>
<evidence type="ECO:0000259" key="9">
    <source>
        <dbReference type="PROSITE" id="PS52048"/>
    </source>
</evidence>
<evidence type="ECO:0000313" key="10">
    <source>
        <dbReference type="EMBL" id="KIW60951.1"/>
    </source>
</evidence>
<keyword evidence="11" id="KW-1185">Reference proteome</keyword>
<dbReference type="PANTHER" id="PTHR10589">
    <property type="entry name" value="UBIQUITIN CARBOXYL-TERMINAL HYDROLASE"/>
    <property type="match status" value="1"/>
</dbReference>
<evidence type="ECO:0000256" key="2">
    <source>
        <dbReference type="ARBA" id="ARBA00009326"/>
    </source>
</evidence>
<feature type="active site" description="Proton donor" evidence="7">
    <location>
        <position position="287"/>
    </location>
</feature>
<dbReference type="Pfam" id="PF01088">
    <property type="entry name" value="Peptidase_C12"/>
    <property type="match status" value="1"/>
</dbReference>
<dbReference type="STRING" id="348802.A0A0D2C7Q2"/>
<feature type="site" description="Transition state stabilizer" evidence="7">
    <location>
        <position position="190"/>
    </location>
</feature>
<dbReference type="GeneID" id="25323035"/>
<keyword evidence="6 7" id="KW-0788">Thiol protease</keyword>
<evidence type="ECO:0000313" key="11">
    <source>
        <dbReference type="Proteomes" id="UP000054342"/>
    </source>
</evidence>
<dbReference type="Gene3D" id="1.20.58.860">
    <property type="match status" value="1"/>
</dbReference>
<dbReference type="HOGENOM" id="CLU_018316_1_0_1"/>
<keyword evidence="3 7" id="KW-0645">Protease</keyword>
<feature type="domain" description="UCH catalytic" evidence="9">
    <location>
        <begin position="108"/>
        <end position="348"/>
    </location>
</feature>
<dbReference type="CDD" id="cd09617">
    <property type="entry name" value="Peptidase_C12_UCH37_BAP1"/>
    <property type="match status" value="1"/>
</dbReference>
<dbReference type="EC" id="3.4.19.12" evidence="8"/>